<keyword evidence="4" id="KW-0479">Metal-binding</keyword>
<dbReference type="InterPro" id="IPR006085">
    <property type="entry name" value="XPG_DNA_repair_N"/>
</dbReference>
<reference evidence="11" key="2">
    <citation type="submission" date="2022-06" db="UniProtKB">
        <authorList>
            <consortium name="EnsemblMetazoa"/>
        </authorList>
    </citation>
    <scope>IDENTIFICATION</scope>
    <source>
        <strain evidence="11">DF5081</strain>
    </source>
</reference>
<feature type="region of interest" description="Disordered" evidence="8">
    <location>
        <begin position="650"/>
        <end position="676"/>
    </location>
</feature>
<feature type="domain" description="XPG N-terminal" evidence="10">
    <location>
        <begin position="1"/>
        <end position="95"/>
    </location>
</feature>
<dbReference type="SMART" id="SM00484">
    <property type="entry name" value="XPGI"/>
    <property type="match status" value="1"/>
</dbReference>
<evidence type="ECO:0000313" key="11">
    <source>
        <dbReference type="EnsemblMetazoa" id="CJA02203b.1"/>
    </source>
</evidence>
<evidence type="ECO:0000256" key="4">
    <source>
        <dbReference type="ARBA" id="ARBA00022723"/>
    </source>
</evidence>
<evidence type="ECO:0000256" key="3">
    <source>
        <dbReference type="ARBA" id="ARBA00022722"/>
    </source>
</evidence>
<evidence type="ECO:0000313" key="12">
    <source>
        <dbReference type="Proteomes" id="UP000005237"/>
    </source>
</evidence>
<keyword evidence="6" id="KW-0460">Magnesium</keyword>
<feature type="compositionally biased region" description="Polar residues" evidence="8">
    <location>
        <begin position="469"/>
        <end position="484"/>
    </location>
</feature>
<evidence type="ECO:0000259" key="9">
    <source>
        <dbReference type="SMART" id="SM00484"/>
    </source>
</evidence>
<sequence length="691" mass="79196">MGITGLWKIVEPTGTEIPLECLEGKKLAIDVSIWIYQAQTAYPADQPYPHLRLLVSRLAKLLFYKIRPVFVFDGPQVPHLKRRVLEMRRTRKLEEDDILKNTQKMKSLKEIASGQLQGAALESTIQKVISPSKRILRKREEDVYKDIGATSSNLELEERIHFDRMNYSGDSEGEEDGEGGEAEDQDSDVEILMEPVEKVEVEEKEKEEEIPEKPVRNQTPSATRREEIQNLLDKREFIRNSRLRPEMIPADSKTFSNFQMQRLLQRGRLNEQIEKLAKSSNTTGFLTSDKINVTGPDGTRHVLQHAYQDEIQHLQPEIQGNREIDSLYRKQPIEMTLDIFNVEYGGKKYSREGTPDDAIEEGLEKKFSSAGSNYREYQSKSGMLEAIARKRIRQHYGTGEVEKRRKRHQEEEEEVIGDVSDDEMAFQAVLLESASKNLEDKMKPPPSSIPGTSKDSEEVEWDPQRYDPQPSTSSDFRNLMNNSRDNNDETTKTPELYRDLQEFLTNCGIPWIEAPGEAEAQCVELEKLKLVDGVVTDDSDVWAFGVRHVYRHMFSKNRRVQRYGETTAANRDNLRKFCLQREDYISIALLSGGDYCPGLNKVGAIGALELVAEFIDEKRDEQQDGSVEQIENRPRKILILSPKLEWVSGGETLTKQGKTTKPGKTKPGKTKPGKRLRPLLQPLHDVLYWKC</sequence>
<dbReference type="InterPro" id="IPR008918">
    <property type="entry name" value="HhH2"/>
</dbReference>
<dbReference type="PANTHER" id="PTHR16171">
    <property type="entry name" value="DNA REPAIR PROTEIN COMPLEMENTING XP-G CELLS-RELATED"/>
    <property type="match status" value="1"/>
</dbReference>
<organism evidence="11 12">
    <name type="scientific">Caenorhabditis japonica</name>
    <dbReference type="NCBI Taxonomy" id="281687"/>
    <lineage>
        <taxon>Eukaryota</taxon>
        <taxon>Metazoa</taxon>
        <taxon>Ecdysozoa</taxon>
        <taxon>Nematoda</taxon>
        <taxon>Chromadorea</taxon>
        <taxon>Rhabditida</taxon>
        <taxon>Rhabditina</taxon>
        <taxon>Rhabditomorpha</taxon>
        <taxon>Rhabditoidea</taxon>
        <taxon>Rhabditidae</taxon>
        <taxon>Peloderinae</taxon>
        <taxon>Caenorhabditis</taxon>
    </lineage>
</organism>
<dbReference type="SUPFAM" id="SSF88723">
    <property type="entry name" value="PIN domain-like"/>
    <property type="match status" value="1"/>
</dbReference>
<dbReference type="PRINTS" id="PR00853">
    <property type="entry name" value="XPGRADSUPER"/>
</dbReference>
<dbReference type="InterPro" id="IPR036279">
    <property type="entry name" value="5-3_exonuclease_C_sf"/>
</dbReference>
<keyword evidence="7" id="KW-0539">Nucleus</keyword>
<dbReference type="InterPro" id="IPR029060">
    <property type="entry name" value="PIN-like_dom_sf"/>
</dbReference>
<dbReference type="InterPro" id="IPR006086">
    <property type="entry name" value="XPG-I_dom"/>
</dbReference>
<evidence type="ECO:0000256" key="7">
    <source>
        <dbReference type="ARBA" id="ARBA00023242"/>
    </source>
</evidence>
<dbReference type="Gene3D" id="1.10.150.20">
    <property type="entry name" value="5' to 3' exonuclease, C-terminal subdomain"/>
    <property type="match status" value="1"/>
</dbReference>
<feature type="region of interest" description="Disordered" evidence="8">
    <location>
        <begin position="201"/>
        <end position="224"/>
    </location>
</feature>
<reference evidence="12" key="1">
    <citation type="submission" date="2010-08" db="EMBL/GenBank/DDBJ databases">
        <authorList>
            <consortium name="Caenorhabditis japonica Sequencing Consortium"/>
            <person name="Wilson R.K."/>
        </authorList>
    </citation>
    <scope>NUCLEOTIDE SEQUENCE [LARGE SCALE GENOMIC DNA]</scope>
    <source>
        <strain evidence="12">DF5081</strain>
    </source>
</reference>
<dbReference type="GO" id="GO:0005634">
    <property type="term" value="C:nucleus"/>
    <property type="evidence" value="ECO:0007669"/>
    <property type="project" value="UniProtKB-SubCell"/>
</dbReference>
<dbReference type="GO" id="GO:0046872">
    <property type="term" value="F:metal ion binding"/>
    <property type="evidence" value="ECO:0007669"/>
    <property type="project" value="UniProtKB-KW"/>
</dbReference>
<dbReference type="InterPro" id="IPR006084">
    <property type="entry name" value="XPG/Rad2"/>
</dbReference>
<evidence type="ECO:0000256" key="1">
    <source>
        <dbReference type="ARBA" id="ARBA00001946"/>
    </source>
</evidence>
<feature type="region of interest" description="Disordered" evidence="8">
    <location>
        <begin position="436"/>
        <end position="492"/>
    </location>
</feature>
<comment type="subcellular location">
    <subcellularLocation>
        <location evidence="2">Nucleus</location>
    </subcellularLocation>
</comment>
<evidence type="ECO:0000256" key="5">
    <source>
        <dbReference type="ARBA" id="ARBA00022801"/>
    </source>
</evidence>
<comment type="cofactor">
    <cofactor evidence="1">
        <name>Mg(2+)</name>
        <dbReference type="ChEBI" id="CHEBI:18420"/>
    </cofactor>
</comment>
<keyword evidence="5" id="KW-0378">Hydrolase</keyword>
<proteinExistence type="predicted"/>
<dbReference type="CDD" id="cd09868">
    <property type="entry name" value="PIN_XPG_RAD2"/>
    <property type="match status" value="2"/>
</dbReference>
<evidence type="ECO:0000256" key="8">
    <source>
        <dbReference type="SAM" id="MobiDB-lite"/>
    </source>
</evidence>
<dbReference type="Pfam" id="PF00752">
    <property type="entry name" value="XPG_N"/>
    <property type="match status" value="1"/>
</dbReference>
<feature type="region of interest" description="Disordered" evidence="8">
    <location>
        <begin position="166"/>
        <end position="187"/>
    </location>
</feature>
<dbReference type="PANTHER" id="PTHR16171:SF7">
    <property type="entry name" value="DNA REPAIR PROTEIN RAD2"/>
    <property type="match status" value="1"/>
</dbReference>
<dbReference type="SUPFAM" id="SSF47807">
    <property type="entry name" value="5' to 3' exonuclease, C-terminal subdomain"/>
    <property type="match status" value="1"/>
</dbReference>
<dbReference type="AlphaFoldDB" id="A0A8R1DHC6"/>
<dbReference type="Gene3D" id="3.40.50.1010">
    <property type="entry name" value="5'-nuclease"/>
    <property type="match status" value="2"/>
</dbReference>
<feature type="domain" description="XPG-I" evidence="9">
    <location>
        <begin position="505"/>
        <end position="579"/>
    </location>
</feature>
<dbReference type="Pfam" id="PF00867">
    <property type="entry name" value="XPG_I"/>
    <property type="match status" value="1"/>
</dbReference>
<dbReference type="GO" id="GO:0016787">
    <property type="term" value="F:hydrolase activity"/>
    <property type="evidence" value="ECO:0007669"/>
    <property type="project" value="UniProtKB-KW"/>
</dbReference>
<accession>A0A8R1DHC6</accession>
<dbReference type="GO" id="GO:0004520">
    <property type="term" value="F:DNA endonuclease activity"/>
    <property type="evidence" value="ECO:0007669"/>
    <property type="project" value="TreeGrafter"/>
</dbReference>
<evidence type="ECO:0000256" key="2">
    <source>
        <dbReference type="ARBA" id="ARBA00004123"/>
    </source>
</evidence>
<keyword evidence="12" id="KW-1185">Reference proteome</keyword>
<dbReference type="CDD" id="cd09900">
    <property type="entry name" value="H3TH_XPG-like"/>
    <property type="match status" value="1"/>
</dbReference>
<keyword evidence="3" id="KW-0540">Nuclease</keyword>
<dbReference type="Proteomes" id="UP000005237">
    <property type="component" value="Unassembled WGS sequence"/>
</dbReference>
<dbReference type="EnsemblMetazoa" id="CJA02203b.1">
    <property type="protein sequence ID" value="CJA02203b.1"/>
    <property type="gene ID" value="WBGene00121407"/>
</dbReference>
<protein>
    <submittedName>
        <fullName evidence="11">Uncharacterized protein</fullName>
    </submittedName>
</protein>
<dbReference type="SMART" id="SM00485">
    <property type="entry name" value="XPGN"/>
    <property type="match status" value="1"/>
</dbReference>
<evidence type="ECO:0000256" key="6">
    <source>
        <dbReference type="ARBA" id="ARBA00022842"/>
    </source>
</evidence>
<name>A0A8R1DHC6_CAEJA</name>
<dbReference type="GO" id="GO:0003697">
    <property type="term" value="F:single-stranded DNA binding"/>
    <property type="evidence" value="ECO:0007669"/>
    <property type="project" value="TreeGrafter"/>
</dbReference>
<feature type="compositionally biased region" description="Basic residues" evidence="8">
    <location>
        <begin position="661"/>
        <end position="676"/>
    </location>
</feature>
<feature type="compositionally biased region" description="Acidic residues" evidence="8">
    <location>
        <begin position="171"/>
        <end position="187"/>
    </location>
</feature>
<dbReference type="SMART" id="SM00279">
    <property type="entry name" value="HhH2"/>
    <property type="match status" value="1"/>
</dbReference>
<evidence type="ECO:0000259" key="10">
    <source>
        <dbReference type="SMART" id="SM00485"/>
    </source>
</evidence>